<proteinExistence type="predicted"/>
<dbReference type="PANTHER" id="PTHR10584:SF166">
    <property type="entry name" value="RIBOKINASE"/>
    <property type="match status" value="1"/>
</dbReference>
<dbReference type="SUPFAM" id="SSF53613">
    <property type="entry name" value="Ribokinase-like"/>
    <property type="match status" value="1"/>
</dbReference>
<dbReference type="EMBL" id="KC811121">
    <property type="protein sequence ID" value="AGQ19055.1"/>
    <property type="molecule type" value="Genomic_DNA"/>
</dbReference>
<dbReference type="InterPro" id="IPR011611">
    <property type="entry name" value="PfkB_dom"/>
</dbReference>
<evidence type="ECO:0000256" key="1">
    <source>
        <dbReference type="ARBA" id="ARBA00022679"/>
    </source>
</evidence>
<sequence>MSFKNVLCFGSLNPDLVYFIEKLPSPGGDIQSKKYFIRPGGTAINCAENIAMWKINTAVRGNSIGNDELGNYLVEHLNNLEIVHKDIIKDNTITPTCSIYIDESGERTIISSGYEKSNWSNLNNIQNYDSLLIDRYSIKYVKEELKKVKQNNDIFLTQAGYEEEIDYEIDFLVVSKNEIEVREANEILERGMAKWILLTSSNLPARLLSSDGVLEIVPPDFKTINATGAGDATAAYISAFGIEDVIDSVKKACAAGAIVAGTNDKPSLKMIDEISKLVEINPR</sequence>
<accession>S5DQC2</accession>
<dbReference type="GO" id="GO:0016301">
    <property type="term" value="F:kinase activity"/>
    <property type="evidence" value="ECO:0007669"/>
    <property type="project" value="UniProtKB-KW"/>
</dbReference>
<dbReference type="PANTHER" id="PTHR10584">
    <property type="entry name" value="SUGAR KINASE"/>
    <property type="match status" value="1"/>
</dbReference>
<organism evidence="4">
    <name type="scientific">Candidatus Actinomarina minuta</name>
    <dbReference type="NCBI Taxonomy" id="1389454"/>
    <lineage>
        <taxon>Bacteria</taxon>
        <taxon>Bacillati</taxon>
        <taxon>Actinomycetota</taxon>
        <taxon>Actinomycetes</taxon>
        <taxon>Candidatus Actinomarinidae</taxon>
        <taxon>Candidatus Actinomarinales</taxon>
        <taxon>Candidatus Actinomarineae</taxon>
        <taxon>Candidatus Actinomarinaceae</taxon>
        <taxon>Candidatus Actinomarina</taxon>
    </lineage>
</organism>
<evidence type="ECO:0000259" key="3">
    <source>
        <dbReference type="Pfam" id="PF00294"/>
    </source>
</evidence>
<name>S5DQC2_9ACTN</name>
<keyword evidence="1" id="KW-0808">Transferase</keyword>
<protein>
    <submittedName>
        <fullName evidence="4">Sugar kinases, ribokinase family</fullName>
    </submittedName>
</protein>
<reference evidence="4" key="1">
    <citation type="journal article" date="2013" name="Sci. Rep.">
        <title>Metagenomics uncovers a new group of low GC and ultra-small marine Actinobacteria.</title>
        <authorList>
            <person name="Ghai R."/>
            <person name="Mizuno C.M."/>
            <person name="Picazo A."/>
            <person name="Camacho A."/>
            <person name="Rodriguez-Valera F."/>
        </authorList>
    </citation>
    <scope>NUCLEOTIDE SEQUENCE</scope>
</reference>
<dbReference type="Gene3D" id="3.40.1190.20">
    <property type="match status" value="1"/>
</dbReference>
<dbReference type="InterPro" id="IPR029056">
    <property type="entry name" value="Ribokinase-like"/>
</dbReference>
<keyword evidence="2 4" id="KW-0418">Kinase</keyword>
<evidence type="ECO:0000313" key="4">
    <source>
        <dbReference type="EMBL" id="AGQ19055.1"/>
    </source>
</evidence>
<evidence type="ECO:0000256" key="2">
    <source>
        <dbReference type="ARBA" id="ARBA00022777"/>
    </source>
</evidence>
<dbReference type="Pfam" id="PF00294">
    <property type="entry name" value="PfkB"/>
    <property type="match status" value="1"/>
</dbReference>
<dbReference type="AlphaFoldDB" id="S5DQC2"/>
<feature type="domain" description="Carbohydrate kinase PfkB" evidence="3">
    <location>
        <begin position="5"/>
        <end position="261"/>
    </location>
</feature>